<name>A0AAV7SL95_PLEWA</name>
<gene>
    <name evidence="2" type="ORF">NDU88_005244</name>
</gene>
<dbReference type="EMBL" id="JANPWB010000008">
    <property type="protein sequence ID" value="KAJ1164810.1"/>
    <property type="molecule type" value="Genomic_DNA"/>
</dbReference>
<protein>
    <submittedName>
        <fullName evidence="2">Uncharacterized protein</fullName>
    </submittedName>
</protein>
<feature type="region of interest" description="Disordered" evidence="1">
    <location>
        <begin position="1"/>
        <end position="30"/>
    </location>
</feature>
<dbReference type="AlphaFoldDB" id="A0AAV7SL95"/>
<keyword evidence="3" id="KW-1185">Reference proteome</keyword>
<reference evidence="2" key="1">
    <citation type="journal article" date="2022" name="bioRxiv">
        <title>Sequencing and chromosome-scale assembly of the giantPleurodeles waltlgenome.</title>
        <authorList>
            <person name="Brown T."/>
            <person name="Elewa A."/>
            <person name="Iarovenko S."/>
            <person name="Subramanian E."/>
            <person name="Araus A.J."/>
            <person name="Petzold A."/>
            <person name="Susuki M."/>
            <person name="Suzuki K.-i.T."/>
            <person name="Hayashi T."/>
            <person name="Toyoda A."/>
            <person name="Oliveira C."/>
            <person name="Osipova E."/>
            <person name="Leigh N.D."/>
            <person name="Simon A."/>
            <person name="Yun M.H."/>
        </authorList>
    </citation>
    <scope>NUCLEOTIDE SEQUENCE</scope>
    <source>
        <strain evidence="2">20211129_DDA</strain>
        <tissue evidence="2">Liver</tissue>
    </source>
</reference>
<sequence>MTGQCSKAKRRSPKQSPPGAGGVHPATSGLCPNALGRLRQASLGSRDCLEHLFLQEGPPEAGRLRPSTPAA</sequence>
<proteinExistence type="predicted"/>
<dbReference type="Proteomes" id="UP001066276">
    <property type="component" value="Chromosome 4_2"/>
</dbReference>
<evidence type="ECO:0000313" key="3">
    <source>
        <dbReference type="Proteomes" id="UP001066276"/>
    </source>
</evidence>
<evidence type="ECO:0000313" key="2">
    <source>
        <dbReference type="EMBL" id="KAJ1164810.1"/>
    </source>
</evidence>
<comment type="caution">
    <text evidence="2">The sequence shown here is derived from an EMBL/GenBank/DDBJ whole genome shotgun (WGS) entry which is preliminary data.</text>
</comment>
<evidence type="ECO:0000256" key="1">
    <source>
        <dbReference type="SAM" id="MobiDB-lite"/>
    </source>
</evidence>
<organism evidence="2 3">
    <name type="scientific">Pleurodeles waltl</name>
    <name type="common">Iberian ribbed newt</name>
    <dbReference type="NCBI Taxonomy" id="8319"/>
    <lineage>
        <taxon>Eukaryota</taxon>
        <taxon>Metazoa</taxon>
        <taxon>Chordata</taxon>
        <taxon>Craniata</taxon>
        <taxon>Vertebrata</taxon>
        <taxon>Euteleostomi</taxon>
        <taxon>Amphibia</taxon>
        <taxon>Batrachia</taxon>
        <taxon>Caudata</taxon>
        <taxon>Salamandroidea</taxon>
        <taxon>Salamandridae</taxon>
        <taxon>Pleurodelinae</taxon>
        <taxon>Pleurodeles</taxon>
    </lineage>
</organism>
<accession>A0AAV7SL95</accession>